<dbReference type="SUPFAM" id="SSF103515">
    <property type="entry name" value="Autotransporter"/>
    <property type="match status" value="1"/>
</dbReference>
<dbReference type="PROSITE" id="PS51892">
    <property type="entry name" value="SUBTILASE"/>
    <property type="match status" value="1"/>
</dbReference>
<dbReference type="PROSITE" id="PS51208">
    <property type="entry name" value="AUTOTRANSPORTER"/>
    <property type="match status" value="1"/>
</dbReference>
<feature type="active site" description="Charge relay system" evidence="6 7">
    <location>
        <position position="101"/>
    </location>
</feature>
<name>A0A2A4B423_9SPHN</name>
<comment type="caution">
    <text evidence="10">The sequence shown here is derived from an EMBL/GenBank/DDBJ whole genome shotgun (WGS) entry which is preliminary data.</text>
</comment>
<dbReference type="InterPro" id="IPR013425">
    <property type="entry name" value="Autotrns_rpt"/>
</dbReference>
<dbReference type="SUPFAM" id="SSF52743">
    <property type="entry name" value="Subtilisin-like"/>
    <property type="match status" value="1"/>
</dbReference>
<dbReference type="InterPro" id="IPR000209">
    <property type="entry name" value="Peptidase_S8/S53_dom"/>
</dbReference>
<dbReference type="Proteomes" id="UP000218366">
    <property type="component" value="Unassembled WGS sequence"/>
</dbReference>
<proteinExistence type="inferred from homology"/>
<evidence type="ECO:0000256" key="3">
    <source>
        <dbReference type="ARBA" id="ARBA00022729"/>
    </source>
</evidence>
<sequence>MKYHRSDRRIVRSLLAAALLSSSGLVAVPAAAQTAAPAVPPPPAGGYYMADGTRTADYNAALESWRTDAQFSVDYTKRYLGLEYAYVLGLTGAGQTIGINDSGVLPNHPLFQGAGKLTGLRTVVPAAYGNDGIVNPRRPWEIHGTHVAGTAAGARIAGERMFGNAFGANIVSVTANFAAGDFLWWKDQILDGTTVSTPRDNIIDAANTGIVRIVNNSWGSGTSLPYTATLAQAKAAFAQNLNGFYDPVLANDVLVVFSAGNGGGVHASIDAVTPLNDMRLRSNWLSVANYRANGTAAPSTSFCGQTATWCVAGPGSSVISGVNLYTVNTAAIRAKYTPAMFAGIYSATTVAALNNAATNAWINVLVGYLTRKDAAEAAGVEFDEARERTFAAQQAVAISLAYGSRFVGGDPNGYTSTLANILTANVGLLTRGFSESVLVQADALITAELRNFISYGGPGYGALTGTSMAAPNVSGFAALLMEWFPEYNTGLISDILVSSSLDLDAAGVDLKSGWGAPQMGVALAGPTALRETRTVDVATGTVDLWTNDIQDARDRYSPEVLAGFPDDIGGLTKRGGGELILAGDNSYSGATRVEQGTLTVNGSLIRSALTAAGGGTIGGTGRLSSLAVASGGTVSPGAAGAIGTLNVSGAAVFTSGGQYLVDVGPNGASDRLVAGRAELGGTLTLRQAAGTLPRFGDAYTVLTTTDGGVTGTFANATSISAILFPELRYGANSVGVRVAARPYASVVAATPVQTAYASLLDNNRAAYSSLAGIYSGLDLASVDTIRGTLESLAPRAETTRRAIGTVALDNMARFYRERLASLRTDSFAGGSVAMIGKPLEFAANEIAMPGRASQVSDSPSTMMAEGVLPETVSAYLAGGYIDGSAAPMLGAMPAGGRDRFDGFYIVGGLEGQLGGNGVLGFGLSYSDIDGDRVMNQQARGELIQGTLYGKIGATVGASLDAQFSAGVYQSNVRRSGTFVGNAYDFYGRDDAFTLSTEVGASYNLGSEAFTFGPRAAIRASRIEFGKVAEQGGGGPALTIDGEKFDSFQLRGGVQARGNASGFRPFASAYVVHDLEDRPGVFRAGFLGGTPARAFFPTSSQDQTWGEVGGGIAFGSERFEFSIAADTTIERDDVRNQSYRAGVTVRF</sequence>
<accession>A0A2A4B423</accession>
<dbReference type="OrthoDB" id="267336at2"/>
<dbReference type="Pfam" id="PF12951">
    <property type="entry name" value="PATR"/>
    <property type="match status" value="1"/>
</dbReference>
<protein>
    <submittedName>
        <fullName evidence="10">Autotransporter domain-containing protein</fullName>
    </submittedName>
</protein>
<gene>
    <name evidence="10" type="ORF">COC42_15090</name>
</gene>
<dbReference type="InterPro" id="IPR015500">
    <property type="entry name" value="Peptidase_S8_subtilisin-rel"/>
</dbReference>
<dbReference type="GO" id="GO:0006508">
    <property type="term" value="P:proteolysis"/>
    <property type="evidence" value="ECO:0007669"/>
    <property type="project" value="UniProtKB-KW"/>
</dbReference>
<evidence type="ECO:0000256" key="5">
    <source>
        <dbReference type="ARBA" id="ARBA00022825"/>
    </source>
</evidence>
<dbReference type="PRINTS" id="PR00723">
    <property type="entry name" value="SUBTILISIN"/>
</dbReference>
<dbReference type="PANTHER" id="PTHR43806">
    <property type="entry name" value="PEPTIDASE S8"/>
    <property type="match status" value="1"/>
</dbReference>
<dbReference type="InterPro" id="IPR005546">
    <property type="entry name" value="Autotransporte_beta"/>
</dbReference>
<evidence type="ECO:0000313" key="11">
    <source>
        <dbReference type="Proteomes" id="UP000218366"/>
    </source>
</evidence>
<feature type="domain" description="Autotransporter" evidence="9">
    <location>
        <begin position="867"/>
        <end position="1146"/>
    </location>
</feature>
<keyword evidence="2 7" id="KW-0645">Protease</keyword>
<evidence type="ECO:0000256" key="2">
    <source>
        <dbReference type="ARBA" id="ARBA00022670"/>
    </source>
</evidence>
<dbReference type="GO" id="GO:0004252">
    <property type="term" value="F:serine-type endopeptidase activity"/>
    <property type="evidence" value="ECO:0007669"/>
    <property type="project" value="UniProtKB-UniRule"/>
</dbReference>
<dbReference type="SMART" id="SM00869">
    <property type="entry name" value="Autotransporter"/>
    <property type="match status" value="1"/>
</dbReference>
<feature type="signal peptide" evidence="8">
    <location>
        <begin position="1"/>
        <end position="27"/>
    </location>
</feature>
<dbReference type="PROSITE" id="PS00137">
    <property type="entry name" value="SUBTILASE_HIS"/>
    <property type="match status" value="1"/>
</dbReference>
<dbReference type="Pfam" id="PF00082">
    <property type="entry name" value="Peptidase_S8"/>
    <property type="match status" value="2"/>
</dbReference>
<dbReference type="NCBIfam" id="TIGR02601">
    <property type="entry name" value="autotrns_rpt"/>
    <property type="match status" value="1"/>
</dbReference>
<evidence type="ECO:0000256" key="6">
    <source>
        <dbReference type="PIRSR" id="PIRSR615500-1"/>
    </source>
</evidence>
<dbReference type="PANTHER" id="PTHR43806:SF11">
    <property type="entry name" value="CEREVISIN-RELATED"/>
    <property type="match status" value="1"/>
</dbReference>
<keyword evidence="3 8" id="KW-0732">Signal</keyword>
<dbReference type="InterPro" id="IPR050131">
    <property type="entry name" value="Peptidase_S8_subtilisin-like"/>
</dbReference>
<dbReference type="InterPro" id="IPR036709">
    <property type="entry name" value="Autotransporte_beta_dom_sf"/>
</dbReference>
<evidence type="ECO:0000259" key="9">
    <source>
        <dbReference type="PROSITE" id="PS51208"/>
    </source>
</evidence>
<dbReference type="SUPFAM" id="SSF51126">
    <property type="entry name" value="Pectin lyase-like"/>
    <property type="match status" value="1"/>
</dbReference>
<dbReference type="Gene3D" id="2.40.128.130">
    <property type="entry name" value="Autotransporter beta-domain"/>
    <property type="match status" value="1"/>
</dbReference>
<evidence type="ECO:0000256" key="1">
    <source>
        <dbReference type="ARBA" id="ARBA00011073"/>
    </source>
</evidence>
<dbReference type="InterPro" id="IPR022398">
    <property type="entry name" value="Peptidase_S8_His-AS"/>
</dbReference>
<dbReference type="InterPro" id="IPR023828">
    <property type="entry name" value="Peptidase_S8_Ser-AS"/>
</dbReference>
<keyword evidence="5 7" id="KW-0720">Serine protease</keyword>
<feature type="active site" description="Charge relay system" evidence="6 7">
    <location>
        <position position="467"/>
    </location>
</feature>
<feature type="chain" id="PRO_5012268972" evidence="8">
    <location>
        <begin position="28"/>
        <end position="1146"/>
    </location>
</feature>
<dbReference type="EMBL" id="NWMW01000002">
    <property type="protein sequence ID" value="PCD02705.1"/>
    <property type="molecule type" value="Genomic_DNA"/>
</dbReference>
<dbReference type="PROSITE" id="PS00138">
    <property type="entry name" value="SUBTILASE_SER"/>
    <property type="match status" value="1"/>
</dbReference>
<evidence type="ECO:0000256" key="8">
    <source>
        <dbReference type="SAM" id="SignalP"/>
    </source>
</evidence>
<dbReference type="InterPro" id="IPR036852">
    <property type="entry name" value="Peptidase_S8/S53_dom_sf"/>
</dbReference>
<comment type="similarity">
    <text evidence="1 7">Belongs to the peptidase S8 family.</text>
</comment>
<dbReference type="RefSeq" id="WP_096344081.1">
    <property type="nucleotide sequence ID" value="NZ_NWMW01000002.1"/>
</dbReference>
<evidence type="ECO:0000256" key="4">
    <source>
        <dbReference type="ARBA" id="ARBA00022801"/>
    </source>
</evidence>
<feature type="active site" description="Charge relay system" evidence="6 7">
    <location>
        <position position="143"/>
    </location>
</feature>
<evidence type="ECO:0000313" key="10">
    <source>
        <dbReference type="EMBL" id="PCD02705.1"/>
    </source>
</evidence>
<dbReference type="Gene3D" id="3.40.50.200">
    <property type="entry name" value="Peptidase S8/S53 domain"/>
    <property type="match status" value="2"/>
</dbReference>
<dbReference type="InterPro" id="IPR011050">
    <property type="entry name" value="Pectin_lyase_fold/virulence"/>
</dbReference>
<keyword evidence="11" id="KW-1185">Reference proteome</keyword>
<evidence type="ECO:0000256" key="7">
    <source>
        <dbReference type="PROSITE-ProRule" id="PRU01240"/>
    </source>
</evidence>
<organism evidence="10 11">
    <name type="scientific">Sphingomonas spermidinifaciens</name>
    <dbReference type="NCBI Taxonomy" id="1141889"/>
    <lineage>
        <taxon>Bacteria</taxon>
        <taxon>Pseudomonadati</taxon>
        <taxon>Pseudomonadota</taxon>
        <taxon>Alphaproteobacteria</taxon>
        <taxon>Sphingomonadales</taxon>
        <taxon>Sphingomonadaceae</taxon>
        <taxon>Sphingomonas</taxon>
    </lineage>
</organism>
<reference evidence="10 11" key="1">
    <citation type="submission" date="2017-09" db="EMBL/GenBank/DDBJ databases">
        <title>Sphingomonas spermidinifaciens 9NM-10, whole genome shotgun sequence.</title>
        <authorList>
            <person name="Feng G."/>
            <person name="Zhu H."/>
        </authorList>
    </citation>
    <scope>NUCLEOTIDE SEQUENCE [LARGE SCALE GENOMIC DNA]</scope>
    <source>
        <strain evidence="10 11">9NM-10</strain>
    </source>
</reference>
<dbReference type="AlphaFoldDB" id="A0A2A4B423"/>
<keyword evidence="4 7" id="KW-0378">Hydrolase</keyword>